<protein>
    <submittedName>
        <fullName evidence="1">Uncharacterized protein</fullName>
    </submittedName>
</protein>
<accession>A0A518K673</accession>
<evidence type="ECO:0000313" key="1">
    <source>
        <dbReference type="EMBL" id="QDV73296.1"/>
    </source>
</evidence>
<dbReference type="AlphaFoldDB" id="A0A518K673"/>
<dbReference type="Proteomes" id="UP000316426">
    <property type="component" value="Chromosome"/>
</dbReference>
<sequence>MVDASARAAQRLDPRRVAQQANVSNCYRAERRRAGAVDRSVNSLSWARGANTGNMVYMPSGPAYPRRGLRITVASGGSVSSIDAGRAWAPRLVAMTPPELPRSLPPKYVESLLLISS</sequence>
<keyword evidence="2" id="KW-1185">Reference proteome</keyword>
<name>A0A518K673_9BACT</name>
<proteinExistence type="predicted"/>
<dbReference type="EMBL" id="CP036349">
    <property type="protein sequence ID" value="QDV73296.1"/>
    <property type="molecule type" value="Genomic_DNA"/>
</dbReference>
<evidence type="ECO:0000313" key="2">
    <source>
        <dbReference type="Proteomes" id="UP000316426"/>
    </source>
</evidence>
<gene>
    <name evidence="1" type="ORF">Spa11_14920</name>
</gene>
<reference evidence="1 2" key="1">
    <citation type="submission" date="2019-02" db="EMBL/GenBank/DDBJ databases">
        <title>Deep-cultivation of Planctomycetes and their phenomic and genomic characterization uncovers novel biology.</title>
        <authorList>
            <person name="Wiegand S."/>
            <person name="Jogler M."/>
            <person name="Boedeker C."/>
            <person name="Pinto D."/>
            <person name="Vollmers J."/>
            <person name="Rivas-Marin E."/>
            <person name="Kohn T."/>
            <person name="Peeters S.H."/>
            <person name="Heuer A."/>
            <person name="Rast P."/>
            <person name="Oberbeckmann S."/>
            <person name="Bunk B."/>
            <person name="Jeske O."/>
            <person name="Meyerdierks A."/>
            <person name="Storesund J.E."/>
            <person name="Kallscheuer N."/>
            <person name="Luecker S."/>
            <person name="Lage O.M."/>
            <person name="Pohl T."/>
            <person name="Merkel B.J."/>
            <person name="Hornburger P."/>
            <person name="Mueller R.-W."/>
            <person name="Bruemmer F."/>
            <person name="Labrenz M."/>
            <person name="Spormann A.M."/>
            <person name="Op den Camp H."/>
            <person name="Overmann J."/>
            <person name="Amann R."/>
            <person name="Jetten M.S.M."/>
            <person name="Mascher T."/>
            <person name="Medema M.H."/>
            <person name="Devos D.P."/>
            <person name="Kaster A.-K."/>
            <person name="Ovreas L."/>
            <person name="Rohde M."/>
            <person name="Galperin M.Y."/>
            <person name="Jogler C."/>
        </authorList>
    </citation>
    <scope>NUCLEOTIDE SEQUENCE [LARGE SCALE GENOMIC DNA]</scope>
    <source>
        <strain evidence="1 2">Spa11</strain>
    </source>
</reference>
<organism evidence="1 2">
    <name type="scientific">Botrimarina mediterranea</name>
    <dbReference type="NCBI Taxonomy" id="2528022"/>
    <lineage>
        <taxon>Bacteria</taxon>
        <taxon>Pseudomonadati</taxon>
        <taxon>Planctomycetota</taxon>
        <taxon>Planctomycetia</taxon>
        <taxon>Pirellulales</taxon>
        <taxon>Lacipirellulaceae</taxon>
        <taxon>Botrimarina</taxon>
    </lineage>
</organism>
<dbReference type="KEGG" id="bmei:Spa11_14920"/>